<dbReference type="OrthoDB" id="9778320at2"/>
<dbReference type="HOGENOM" id="CLU_029767_0_0_3"/>
<accession>B7JZK4</accession>
<reference evidence="5" key="1">
    <citation type="journal article" date="2011" name="MBio">
        <title>Novel metabolic attributes of the genus Cyanothece, comprising a group of unicellular nitrogen-fixing Cyanobacteria.</title>
        <authorList>
            <person name="Bandyopadhyay A."/>
            <person name="Elvitigala T."/>
            <person name="Welsh E."/>
            <person name="Stockel J."/>
            <person name="Liberton M."/>
            <person name="Min H."/>
            <person name="Sherman L.A."/>
            <person name="Pakrasi H.B."/>
        </authorList>
    </citation>
    <scope>NUCLEOTIDE SEQUENCE [LARGE SCALE GENOMIC DNA]</scope>
    <source>
        <strain evidence="5">PCC 8801</strain>
    </source>
</reference>
<dbReference type="GO" id="GO:0005576">
    <property type="term" value="C:extracellular region"/>
    <property type="evidence" value="ECO:0007669"/>
    <property type="project" value="UniProtKB-SubCell"/>
</dbReference>
<evidence type="ECO:0000313" key="5">
    <source>
        <dbReference type="Proteomes" id="UP000008204"/>
    </source>
</evidence>
<organism evidence="4 5">
    <name type="scientific">Rippkaea orientalis (strain PCC 8801 / RF-1)</name>
    <name type="common">Cyanothece sp. (strain PCC 8801)</name>
    <dbReference type="NCBI Taxonomy" id="41431"/>
    <lineage>
        <taxon>Bacteria</taxon>
        <taxon>Bacillati</taxon>
        <taxon>Cyanobacteriota</taxon>
        <taxon>Cyanophyceae</taxon>
        <taxon>Oscillatoriophycideae</taxon>
        <taxon>Chroococcales</taxon>
        <taxon>Aphanothecaceae</taxon>
        <taxon>Rippkaea</taxon>
        <taxon>Rippkaea orientalis</taxon>
    </lineage>
</organism>
<dbReference type="CDD" id="cd10918">
    <property type="entry name" value="CE4_NodB_like_5s_6s"/>
    <property type="match status" value="1"/>
</dbReference>
<dbReference type="InterPro" id="IPR051398">
    <property type="entry name" value="Polysacch_Deacetylase"/>
</dbReference>
<name>B7JZK4_RIPO1</name>
<dbReference type="Pfam" id="PF09992">
    <property type="entry name" value="NAGPA"/>
    <property type="match status" value="1"/>
</dbReference>
<protein>
    <submittedName>
        <fullName evidence="4">Polysaccharide deacetylase</fullName>
    </submittedName>
</protein>
<dbReference type="PROSITE" id="PS51677">
    <property type="entry name" value="NODB"/>
    <property type="match status" value="1"/>
</dbReference>
<dbReference type="eggNOG" id="COG0726">
    <property type="taxonomic scope" value="Bacteria"/>
</dbReference>
<dbReference type="InterPro" id="IPR011330">
    <property type="entry name" value="Glyco_hydro/deAcase_b/a-brl"/>
</dbReference>
<dbReference type="InterPro" id="IPR002509">
    <property type="entry name" value="NODB_dom"/>
</dbReference>
<evidence type="ECO:0000313" key="4">
    <source>
        <dbReference type="EMBL" id="ACK64947.1"/>
    </source>
</evidence>
<sequence>MSSSLVQWWSLKRVILCSSSLLISGYGILAVKSIKFDQTTQAIASTSNPNSNTSDCQSPTSNLSSSSQWLSVSAPKTLNQSSPLTPIDCITAVLPFEQGSTNRKIIISPKTFPDLWNAAKNTLNQLPKPFPTIHEQARIAKVPILMYHDILPKKEVFFDVTPQELEAHFKLIQAQGITPISVDLLLEHLQKGVPLPDKPVLLTFDDAYGGHYHYVYPLLKKYGYPAVFSVYIKKMDGKTKRTSLTWEQLKEMSIDPLVTIASHTISHPRDLRLLSDDQLFQEIIISKKILEEKLGIAIRYFTYPEGKLDPRVKQWVMSGGYEMAFSMDDNKEIFAGDSPDLLTIGRFGQSQIQQVINQAWGGYPTAKLPDEFDFLAPIRKFDHQIEGTNLIIISGGKPSTIHADSRYQVPEIIKGTEAIAAVDGAFFSLEYLDSNVMIGPVMSQGKTFIPGNKSENPLLNGRPLVLISDQWVRFIPFDANRHNTLNGIQTEFEDGELITDVFVAAAWLVKNSQPQPRENFGNLFDFDVPRHRAFWGIHQSGQPMIGVSKDPVDSVKLGRILQKLGFREAVMLDSGASTSLAYHGESLVAYIPRPVPHVVTLLPQWELLVSQQERD</sequence>
<dbReference type="STRING" id="41431.PCC8801_0869"/>
<dbReference type="Proteomes" id="UP000008204">
    <property type="component" value="Chromosome"/>
</dbReference>
<gene>
    <name evidence="4" type="ordered locus">PCC8801_0869</name>
</gene>
<dbReference type="AlphaFoldDB" id="B7JZK4"/>
<dbReference type="Gene3D" id="3.20.20.370">
    <property type="entry name" value="Glycoside hydrolase/deacetylase"/>
    <property type="match status" value="1"/>
</dbReference>
<feature type="domain" description="NodB homology" evidence="3">
    <location>
        <begin position="198"/>
        <end position="393"/>
    </location>
</feature>
<dbReference type="PANTHER" id="PTHR34216">
    <property type="match status" value="1"/>
</dbReference>
<evidence type="ECO:0000259" key="3">
    <source>
        <dbReference type="PROSITE" id="PS51677"/>
    </source>
</evidence>
<dbReference type="InterPro" id="IPR018711">
    <property type="entry name" value="NAGPA"/>
</dbReference>
<proteinExistence type="predicted"/>
<evidence type="ECO:0000256" key="1">
    <source>
        <dbReference type="ARBA" id="ARBA00004613"/>
    </source>
</evidence>
<keyword evidence="2" id="KW-0732">Signal</keyword>
<dbReference type="SUPFAM" id="SSF88713">
    <property type="entry name" value="Glycoside hydrolase/deacetylase"/>
    <property type="match status" value="1"/>
</dbReference>
<comment type="subcellular location">
    <subcellularLocation>
        <location evidence="1">Secreted</location>
    </subcellularLocation>
</comment>
<dbReference type="PANTHER" id="PTHR34216:SF3">
    <property type="entry name" value="POLY-BETA-1,6-N-ACETYL-D-GLUCOSAMINE N-DEACETYLASE"/>
    <property type="match status" value="1"/>
</dbReference>
<dbReference type="RefSeq" id="WP_012594222.1">
    <property type="nucleotide sequence ID" value="NC_011726.1"/>
</dbReference>
<dbReference type="GO" id="GO:0005975">
    <property type="term" value="P:carbohydrate metabolic process"/>
    <property type="evidence" value="ECO:0007669"/>
    <property type="project" value="InterPro"/>
</dbReference>
<dbReference type="EMBL" id="CP001287">
    <property type="protein sequence ID" value="ACK64947.1"/>
    <property type="molecule type" value="Genomic_DNA"/>
</dbReference>
<keyword evidence="5" id="KW-1185">Reference proteome</keyword>
<dbReference type="GO" id="GO:0016810">
    <property type="term" value="F:hydrolase activity, acting on carbon-nitrogen (but not peptide) bonds"/>
    <property type="evidence" value="ECO:0007669"/>
    <property type="project" value="InterPro"/>
</dbReference>
<dbReference type="KEGG" id="cyp:PCC8801_0869"/>
<dbReference type="Pfam" id="PF01522">
    <property type="entry name" value="Polysacc_deac_1"/>
    <property type="match status" value="1"/>
</dbReference>
<evidence type="ECO:0000256" key="2">
    <source>
        <dbReference type="ARBA" id="ARBA00022729"/>
    </source>
</evidence>